<sequence>MLQIMSTVHIQSWLSEVGQVLLNTRRLPSSSFDFRKLDLNSAETAETMHCSYDNQLKSSTTH</sequence>
<dbReference type="EMBL" id="GGEC01084278">
    <property type="protein sequence ID" value="MBX64762.1"/>
    <property type="molecule type" value="Transcribed_RNA"/>
</dbReference>
<proteinExistence type="predicted"/>
<reference evidence="1" key="1">
    <citation type="submission" date="2018-02" db="EMBL/GenBank/DDBJ databases">
        <title>Rhizophora mucronata_Transcriptome.</title>
        <authorList>
            <person name="Meera S.P."/>
            <person name="Sreeshan A."/>
            <person name="Augustine A."/>
        </authorList>
    </citation>
    <scope>NUCLEOTIDE SEQUENCE</scope>
    <source>
        <tissue evidence="1">Leaf</tissue>
    </source>
</reference>
<organism evidence="1">
    <name type="scientific">Rhizophora mucronata</name>
    <name type="common">Asiatic mangrove</name>
    <dbReference type="NCBI Taxonomy" id="61149"/>
    <lineage>
        <taxon>Eukaryota</taxon>
        <taxon>Viridiplantae</taxon>
        <taxon>Streptophyta</taxon>
        <taxon>Embryophyta</taxon>
        <taxon>Tracheophyta</taxon>
        <taxon>Spermatophyta</taxon>
        <taxon>Magnoliopsida</taxon>
        <taxon>eudicotyledons</taxon>
        <taxon>Gunneridae</taxon>
        <taxon>Pentapetalae</taxon>
        <taxon>rosids</taxon>
        <taxon>fabids</taxon>
        <taxon>Malpighiales</taxon>
        <taxon>Rhizophoraceae</taxon>
        <taxon>Rhizophora</taxon>
    </lineage>
</organism>
<accession>A0A2P2QCP5</accession>
<name>A0A2P2QCP5_RHIMU</name>
<dbReference type="AlphaFoldDB" id="A0A2P2QCP5"/>
<protein>
    <submittedName>
        <fullName evidence="1">DNA binding protein</fullName>
    </submittedName>
</protein>
<evidence type="ECO:0000313" key="1">
    <source>
        <dbReference type="EMBL" id="MBX64762.1"/>
    </source>
</evidence>